<dbReference type="PANTHER" id="PTHR38768">
    <property type="entry name" value="UPF0502 PROTEIN YCEH"/>
    <property type="match status" value="1"/>
</dbReference>
<comment type="similarity">
    <text evidence="1">Belongs to the UPF0502 family.</text>
</comment>
<dbReference type="Gene3D" id="1.10.10.10">
    <property type="entry name" value="Winged helix-like DNA-binding domain superfamily/Winged helix DNA-binding domain"/>
    <property type="match status" value="2"/>
</dbReference>
<keyword evidence="3" id="KW-1185">Reference proteome</keyword>
<dbReference type="InterPro" id="IPR036390">
    <property type="entry name" value="WH_DNA-bd_sf"/>
</dbReference>
<name>A0A7S7NN97_PALFE</name>
<dbReference type="KEGG" id="pfer:IRI77_28270"/>
<dbReference type="RefSeq" id="WP_194448324.1">
    <property type="nucleotide sequence ID" value="NZ_CP063849.1"/>
</dbReference>
<accession>A0A7S7NN97</accession>
<dbReference type="PANTHER" id="PTHR38768:SF1">
    <property type="entry name" value="UPF0502 PROTEIN YCEH"/>
    <property type="match status" value="1"/>
</dbReference>
<dbReference type="InterPro" id="IPR007432">
    <property type="entry name" value="DUF480"/>
</dbReference>
<evidence type="ECO:0000256" key="1">
    <source>
        <dbReference type="HAMAP-Rule" id="MF_01584"/>
    </source>
</evidence>
<dbReference type="InterPro" id="IPR036388">
    <property type="entry name" value="WH-like_DNA-bd_sf"/>
</dbReference>
<dbReference type="EMBL" id="CP063849">
    <property type="protein sequence ID" value="QOY86655.1"/>
    <property type="molecule type" value="Genomic_DNA"/>
</dbReference>
<dbReference type="Pfam" id="PF04337">
    <property type="entry name" value="DUF480"/>
    <property type="match status" value="1"/>
</dbReference>
<dbReference type="Proteomes" id="UP000593892">
    <property type="component" value="Chromosome"/>
</dbReference>
<evidence type="ECO:0000313" key="3">
    <source>
        <dbReference type="Proteomes" id="UP000593892"/>
    </source>
</evidence>
<protein>
    <submittedName>
        <fullName evidence="2">YceH family protein</fullName>
    </submittedName>
</protein>
<organism evidence="2 3">
    <name type="scientific">Paludibaculum fermentans</name>
    <dbReference type="NCBI Taxonomy" id="1473598"/>
    <lineage>
        <taxon>Bacteria</taxon>
        <taxon>Pseudomonadati</taxon>
        <taxon>Acidobacteriota</taxon>
        <taxon>Terriglobia</taxon>
        <taxon>Bryobacterales</taxon>
        <taxon>Bryobacteraceae</taxon>
        <taxon>Paludibaculum</taxon>
    </lineage>
</organism>
<evidence type="ECO:0000313" key="2">
    <source>
        <dbReference type="EMBL" id="QOY86655.1"/>
    </source>
</evidence>
<dbReference type="SUPFAM" id="SSF46785">
    <property type="entry name" value="Winged helix' DNA-binding domain"/>
    <property type="match status" value="2"/>
</dbReference>
<reference evidence="2 3" key="1">
    <citation type="submission" date="2020-10" db="EMBL/GenBank/DDBJ databases">
        <title>Complete genome sequence of Paludibaculum fermentans P105T, a facultatively anaerobic acidobacterium capable of dissimilatory Fe(III) reduction.</title>
        <authorList>
            <person name="Dedysh S.N."/>
            <person name="Beletsky A.V."/>
            <person name="Kulichevskaya I.S."/>
            <person name="Mardanov A.V."/>
            <person name="Ravin N.V."/>
        </authorList>
    </citation>
    <scope>NUCLEOTIDE SEQUENCE [LARGE SCALE GENOMIC DNA]</scope>
    <source>
        <strain evidence="2 3">P105</strain>
    </source>
</reference>
<dbReference type="HAMAP" id="MF_01584">
    <property type="entry name" value="UPF0502"/>
    <property type="match status" value="1"/>
</dbReference>
<gene>
    <name evidence="2" type="ORF">IRI77_28270</name>
</gene>
<proteinExistence type="inferred from homology"/>
<dbReference type="AlphaFoldDB" id="A0A7S7NN97"/>
<sequence>MSFDLDLVEARVLGCLAEKDMATPEYYPLSLNALTNACNQKSNREPVVSYDEVTVREGLCSLRDRGLATFVSETGSRVEKFRHRLNERFNFTRGELSVLTVLLLRGPQTPGELRQRTDRMHAFEDLDALTHTLEKLAARDPEPVVRQLERVPGMKEARWAHLLSGEPVLAATQLVEYVSVQTHGSPLQERVEYLEAALKSLREEFEQFKAQFG</sequence>